<keyword evidence="2" id="KW-1185">Reference proteome</keyword>
<organism evidence="1 2">
    <name type="scientific">Thermococcus argininiproducens</name>
    <dbReference type="NCBI Taxonomy" id="2866384"/>
    <lineage>
        <taxon>Archaea</taxon>
        <taxon>Methanobacteriati</taxon>
        <taxon>Methanobacteriota</taxon>
        <taxon>Thermococci</taxon>
        <taxon>Thermococcales</taxon>
        <taxon>Thermococcaceae</taxon>
        <taxon>Thermococcus</taxon>
    </lineage>
</organism>
<sequence length="156" mass="17685">MSDVVSFLTEAKENLNKCNTTLKLPLSPQSDPAYLNITVLNETILRVNGALYEYVVLGVQNVSFSGETSFKGHRITWSTPKNLTTTGGQRIDFKIYRESSLIGSLVYWYIPFQLDSYCVTIHTKSLKLPDGEIIFVFMHTGGKDLWIVMAKNKYYS</sequence>
<evidence type="ECO:0000313" key="1">
    <source>
        <dbReference type="EMBL" id="USH00960.1"/>
    </source>
</evidence>
<dbReference type="KEGG" id="thei:K1720_08360"/>
<name>A0A9E7MBL4_9EURY</name>
<evidence type="ECO:0000313" key="2">
    <source>
        <dbReference type="Proteomes" id="UP001056425"/>
    </source>
</evidence>
<dbReference type="EMBL" id="CP080572">
    <property type="protein sequence ID" value="USH00960.1"/>
    <property type="molecule type" value="Genomic_DNA"/>
</dbReference>
<gene>
    <name evidence="1" type="ORF">K1720_08360</name>
</gene>
<dbReference type="AlphaFoldDB" id="A0A9E7MBL4"/>
<protein>
    <submittedName>
        <fullName evidence="1">Uncharacterized protein</fullName>
    </submittedName>
</protein>
<proteinExistence type="predicted"/>
<accession>A0A9E7MBL4</accession>
<reference evidence="1 2" key="1">
    <citation type="submission" date="2021-08" db="EMBL/GenBank/DDBJ databases">
        <title>Thermococcus onnuriiensis IOH2.</title>
        <authorList>
            <person name="Park Y.-J."/>
        </authorList>
    </citation>
    <scope>NUCLEOTIDE SEQUENCE [LARGE SCALE GENOMIC DNA]</scope>
    <source>
        <strain evidence="1 2">IOH2</strain>
    </source>
</reference>
<dbReference type="Proteomes" id="UP001056425">
    <property type="component" value="Chromosome"/>
</dbReference>